<accession>A0ABW3Q4L3</accession>
<feature type="compositionally biased region" description="Basic and acidic residues" evidence="1">
    <location>
        <begin position="35"/>
        <end position="52"/>
    </location>
</feature>
<dbReference type="Proteomes" id="UP001597116">
    <property type="component" value="Unassembled WGS sequence"/>
</dbReference>
<keyword evidence="3" id="KW-1185">Reference proteome</keyword>
<comment type="caution">
    <text evidence="2">The sequence shown here is derived from an EMBL/GenBank/DDBJ whole genome shotgun (WGS) entry which is preliminary data.</text>
</comment>
<name>A0ABW3Q4L3_9BACT</name>
<evidence type="ECO:0000313" key="3">
    <source>
        <dbReference type="Proteomes" id="UP001597116"/>
    </source>
</evidence>
<protein>
    <submittedName>
        <fullName evidence="2">Uncharacterized protein</fullName>
    </submittedName>
</protein>
<organism evidence="2 3">
    <name type="scientific">Larkinella insperata</name>
    <dbReference type="NCBI Taxonomy" id="332158"/>
    <lineage>
        <taxon>Bacteria</taxon>
        <taxon>Pseudomonadati</taxon>
        <taxon>Bacteroidota</taxon>
        <taxon>Cytophagia</taxon>
        <taxon>Cytophagales</taxon>
        <taxon>Spirosomataceae</taxon>
        <taxon>Larkinella</taxon>
    </lineage>
</organism>
<dbReference type="RefSeq" id="WP_265989399.1">
    <property type="nucleotide sequence ID" value="NZ_CP110973.1"/>
</dbReference>
<reference evidence="3" key="1">
    <citation type="journal article" date="2019" name="Int. J. Syst. Evol. Microbiol.">
        <title>The Global Catalogue of Microorganisms (GCM) 10K type strain sequencing project: providing services to taxonomists for standard genome sequencing and annotation.</title>
        <authorList>
            <consortium name="The Broad Institute Genomics Platform"/>
            <consortium name="The Broad Institute Genome Sequencing Center for Infectious Disease"/>
            <person name="Wu L."/>
            <person name="Ma J."/>
        </authorList>
    </citation>
    <scope>NUCLEOTIDE SEQUENCE [LARGE SCALE GENOMIC DNA]</scope>
    <source>
        <strain evidence="3">CCUG 55608</strain>
    </source>
</reference>
<feature type="compositionally biased region" description="Acidic residues" evidence="1">
    <location>
        <begin position="8"/>
        <end position="24"/>
    </location>
</feature>
<feature type="region of interest" description="Disordered" evidence="1">
    <location>
        <begin position="1"/>
        <end position="52"/>
    </location>
</feature>
<evidence type="ECO:0000256" key="1">
    <source>
        <dbReference type="SAM" id="MobiDB-lite"/>
    </source>
</evidence>
<proteinExistence type="predicted"/>
<gene>
    <name evidence="2" type="ORF">ACFQ4C_05365</name>
</gene>
<evidence type="ECO:0000313" key="2">
    <source>
        <dbReference type="EMBL" id="MFD1140523.1"/>
    </source>
</evidence>
<sequence>MEPKETNQPEEELQDQENNEDQDSESPGVSAQADRTTDDHRAPNDPAEGARE</sequence>
<dbReference type="EMBL" id="JBHTLP010000002">
    <property type="protein sequence ID" value="MFD1140523.1"/>
    <property type="molecule type" value="Genomic_DNA"/>
</dbReference>